<comment type="caution">
    <text evidence="4">The sequence shown here is derived from an EMBL/GenBank/DDBJ whole genome shotgun (WGS) entry which is preliminary data.</text>
</comment>
<comment type="subcellular location">
    <subcellularLocation>
        <location evidence="1">Cell membrane</location>
    </subcellularLocation>
</comment>
<protein>
    <submittedName>
        <fullName evidence="4">SdiA-regulated domain-containing protein</fullName>
    </submittedName>
</protein>
<evidence type="ECO:0000256" key="1">
    <source>
        <dbReference type="ARBA" id="ARBA00004236"/>
    </source>
</evidence>
<dbReference type="InterPro" id="IPR009722">
    <property type="entry name" value="YjiK/CarP"/>
</dbReference>
<organism evidence="4 5">
    <name type="scientific">Ruegeria marisflavi</name>
    <dbReference type="NCBI Taxonomy" id="2984152"/>
    <lineage>
        <taxon>Bacteria</taxon>
        <taxon>Pseudomonadati</taxon>
        <taxon>Pseudomonadota</taxon>
        <taxon>Alphaproteobacteria</taxon>
        <taxon>Rhodobacterales</taxon>
        <taxon>Roseobacteraceae</taxon>
        <taxon>Ruegeria</taxon>
    </lineage>
</organism>
<keyword evidence="2" id="KW-1003">Cell membrane</keyword>
<dbReference type="Proteomes" id="UP001321014">
    <property type="component" value="Unassembled WGS sequence"/>
</dbReference>
<evidence type="ECO:0000313" key="5">
    <source>
        <dbReference type="Proteomes" id="UP001321014"/>
    </source>
</evidence>
<keyword evidence="5" id="KW-1185">Reference proteome</keyword>
<accession>A0ABT2WUI7</accession>
<evidence type="ECO:0000256" key="2">
    <source>
        <dbReference type="ARBA" id="ARBA00022475"/>
    </source>
</evidence>
<evidence type="ECO:0000256" key="3">
    <source>
        <dbReference type="ARBA" id="ARBA00023136"/>
    </source>
</evidence>
<name>A0ABT2WUI7_9RHOB</name>
<dbReference type="Pfam" id="PF06977">
    <property type="entry name" value="SdiA-regulated"/>
    <property type="match status" value="1"/>
</dbReference>
<sequence>MSLSLVNSREIAEPSIGFTEPSGLSAADEGGFWSVSDNVTRLFRLDHKGKPGKRDDLSGEPQLEGIAEDLPRQRLLMVREDTTEILSLAPDGTLTRFRLLTLPGAEGLVAHFQADENNGLEGITVDPETGAVLIIKERWPRLLIELAPDLSRVVRIQELSAAMGFVSAAAQDDKLDLSGLAWDAWRKGVWITSDTGQAVFFLDLSSMTARGWALMDAGKKKLHPVSNAEGVALSLDGDFLHVITDDGKKSRLLTYRID</sequence>
<keyword evidence="3" id="KW-0472">Membrane</keyword>
<proteinExistence type="predicted"/>
<dbReference type="SUPFAM" id="SSF50956">
    <property type="entry name" value="Thermostable phytase (3-phytase)"/>
    <property type="match status" value="1"/>
</dbReference>
<dbReference type="EMBL" id="JAOVQN010000019">
    <property type="protein sequence ID" value="MCU9839567.1"/>
    <property type="molecule type" value="Genomic_DNA"/>
</dbReference>
<gene>
    <name evidence="4" type="ORF">OEZ49_17470</name>
</gene>
<evidence type="ECO:0000313" key="4">
    <source>
        <dbReference type="EMBL" id="MCU9839567.1"/>
    </source>
</evidence>
<reference evidence="4 5" key="1">
    <citation type="submission" date="2022-10" db="EMBL/GenBank/DDBJ databases">
        <title>Ruegeria sp. nov., isolated from ocean surface water.</title>
        <authorList>
            <person name="He W."/>
            <person name="Wang L."/>
            <person name="Zhang D.-F."/>
        </authorList>
    </citation>
    <scope>NUCLEOTIDE SEQUENCE [LARGE SCALE GENOMIC DNA]</scope>
    <source>
        <strain evidence="4 5">WL0004</strain>
    </source>
</reference>